<evidence type="ECO:0000256" key="1">
    <source>
        <dbReference type="PROSITE-ProRule" id="PRU00708"/>
    </source>
</evidence>
<dbReference type="Proteomes" id="UP000053958">
    <property type="component" value="Unassembled WGS sequence"/>
</dbReference>
<dbReference type="RefSeq" id="XP_013327372.1">
    <property type="nucleotide sequence ID" value="XM_013471918.1"/>
</dbReference>
<keyword evidence="3" id="KW-1185">Reference proteome</keyword>
<dbReference type="AlphaFoldDB" id="A0A0F4YRQ2"/>
<name>A0A0F4YRQ2_RASE3</name>
<proteinExistence type="predicted"/>
<dbReference type="GeneID" id="25317555"/>
<dbReference type="PROSITE" id="PS51375">
    <property type="entry name" value="PPR"/>
    <property type="match status" value="1"/>
</dbReference>
<organism evidence="2 3">
    <name type="scientific">Rasamsonia emersonii (strain ATCC 16479 / CBS 393.64 / IMI 116815)</name>
    <dbReference type="NCBI Taxonomy" id="1408163"/>
    <lineage>
        <taxon>Eukaryota</taxon>
        <taxon>Fungi</taxon>
        <taxon>Dikarya</taxon>
        <taxon>Ascomycota</taxon>
        <taxon>Pezizomycotina</taxon>
        <taxon>Eurotiomycetes</taxon>
        <taxon>Eurotiomycetidae</taxon>
        <taxon>Eurotiales</taxon>
        <taxon>Trichocomaceae</taxon>
        <taxon>Rasamsonia</taxon>
    </lineage>
</organism>
<reference evidence="2 3" key="1">
    <citation type="submission" date="2015-04" db="EMBL/GenBank/DDBJ databases">
        <authorList>
            <person name="Heijne W.H."/>
            <person name="Fedorova N.D."/>
            <person name="Nierman W.C."/>
            <person name="Vollebregt A.W."/>
            <person name="Zhao Z."/>
            <person name="Wu L."/>
            <person name="Kumar M."/>
            <person name="Stam H."/>
            <person name="van den Berg M.A."/>
            <person name="Pel H.J."/>
        </authorList>
    </citation>
    <scope>NUCLEOTIDE SEQUENCE [LARGE SCALE GENOMIC DNA]</scope>
    <source>
        <strain evidence="2 3">CBS 393.64</strain>
    </source>
</reference>
<sequence>MLRPIFQGAQWYQHAACASHFSCASKPPLRRPFSVIASRLVDYGDPNDKVRFFEQDTRGSRRRIEVDPDAEGRAEQEEMKGHLASLDRELEILRQGPYSPNSPFMKQLPEKDRAIALEALRKYEAEHGKDDEKIGFEEIFDKELDDMLREEFEGLAREEEEDWDPTKPIAEPERVPAKRRFEGNLKDAPAHPYVDRFNECLSRVVDDSNTSTRHELWKWYRRCKQTVPSFLQSITEESAHILWDSQFRDEVSPSTRLSHLRTLVEDMRSVGRTPSTTEMLMYIEALYEGGATAEALDVWEAQQAAISQGQGDVDAYWKLGVRLFAAQGDPQRAQDIAFAFLLNDKSRHPRILIPVIIAWARESEKAAAAKAWTLYLQLKTLLGPDMTMKDYDSISIGLLKAGKVDLAVAVFKDMMVTGKDPSNDSTALYKASLGLAGNLQASSISEHDVNKVSLSALTILPRQFQNKFFYASWMKKLIGMGEIDSAAAVVELMYERGVKPDAKHLNGIIGAWLRQGSATARDQAERLGWAMVKQRIDLVWQKEFSNASSDAPSKPSVPDDSDGVRIPKFMQRTLPQANIETFSILLLHYTRRGDDDMVKYLIKCLNDARIRPNSYFMNHLLYAELRKHDIHALWQKYNAMKVSVQPDLETFACLWDCGKLQYDPSRRAFDASFPSARGLFSEMMQWYSKLTPRGKRTAQEEFSKDMYDQITRCFCLSKDLAGTLVALYAMRDMFGFFPDDDTARMLVLQVARMAGVPPGTPKQRLRRLSTMPRAKENIAEVNKLLELLSERKASMLEAQGLRVEQLDDEERKQYQLEIMADLLGSVIERTTSSPEEMRDQITTATRDMGVEGIDLGPYSQGKEITHNL</sequence>
<dbReference type="OrthoDB" id="185373at2759"/>
<dbReference type="Gene3D" id="1.25.40.10">
    <property type="entry name" value="Tetratricopeptide repeat domain"/>
    <property type="match status" value="2"/>
</dbReference>
<protein>
    <submittedName>
        <fullName evidence="2">Pentatricopeptide repeat protein</fullName>
    </submittedName>
</protein>
<comment type="caution">
    <text evidence="2">The sequence shown here is derived from an EMBL/GenBank/DDBJ whole genome shotgun (WGS) entry which is preliminary data.</text>
</comment>
<evidence type="ECO:0000313" key="2">
    <source>
        <dbReference type="EMBL" id="KKA20760.1"/>
    </source>
</evidence>
<dbReference type="EMBL" id="LASV01000232">
    <property type="protein sequence ID" value="KKA20760.1"/>
    <property type="molecule type" value="Genomic_DNA"/>
</dbReference>
<dbReference type="InterPro" id="IPR011990">
    <property type="entry name" value="TPR-like_helical_dom_sf"/>
</dbReference>
<dbReference type="InterPro" id="IPR002885">
    <property type="entry name" value="PPR_rpt"/>
</dbReference>
<evidence type="ECO:0000313" key="3">
    <source>
        <dbReference type="Proteomes" id="UP000053958"/>
    </source>
</evidence>
<dbReference type="PANTHER" id="PTHR47930">
    <property type="entry name" value="YALI0C12947P"/>
    <property type="match status" value="1"/>
</dbReference>
<dbReference type="PANTHER" id="PTHR47930:SF2">
    <property type="entry name" value="PENTATRICOPEPTIDE REPEAT PROTEIN (AFU_ORTHOLOGUE AFUA_8G04250)"/>
    <property type="match status" value="1"/>
</dbReference>
<gene>
    <name evidence="2" type="ORF">T310_5210</name>
</gene>
<feature type="repeat" description="PPR" evidence="1">
    <location>
        <begin position="466"/>
        <end position="500"/>
    </location>
</feature>
<accession>A0A0F4YRQ2</accession>